<dbReference type="Proteomes" id="UP000039046">
    <property type="component" value="Unassembled WGS sequence"/>
</dbReference>
<reference evidence="1 2" key="1">
    <citation type="journal article" date="2015" name="Genome Announc.">
        <title>Draft Genome Sequence and Gene Annotation of the Entomopathogenic Fungus Verticillium hemipterigenum.</title>
        <authorList>
            <person name="Horn F."/>
            <person name="Habel A."/>
            <person name="Scharf D.H."/>
            <person name="Dworschak J."/>
            <person name="Brakhage A.A."/>
            <person name="Guthke R."/>
            <person name="Hertweck C."/>
            <person name="Linde J."/>
        </authorList>
    </citation>
    <scope>NUCLEOTIDE SEQUENCE [LARGE SCALE GENOMIC DNA]</scope>
</reference>
<dbReference type="EMBL" id="CDHN01000003">
    <property type="protein sequence ID" value="CEJ89750.1"/>
    <property type="molecule type" value="Genomic_DNA"/>
</dbReference>
<sequence>MLVNLSTRILQISPRVSQISKHRLPYAAIRTMATKPIPIVICGRHSEIAKTVSECIGSDYEFVHFIPTPEAGVAELPLILQGVMPEKIESNAGSGNIAGLAKAIILGGGYDEAEYQTMKAAVEAAQLKHHAVWLRKDEGRPSPPFNADYGRLLSVRVRDMLKQLEEEKKLDGTDGGMYLY</sequence>
<gene>
    <name evidence="1" type="ORF">VHEMI05575</name>
</gene>
<protein>
    <submittedName>
        <fullName evidence="1">Uncharacterized protein</fullName>
    </submittedName>
</protein>
<name>A0A0A1TH12_9HYPO</name>
<dbReference type="OrthoDB" id="3649348at2759"/>
<organism evidence="1 2">
    <name type="scientific">[Torrubiella] hemipterigena</name>
    <dbReference type="NCBI Taxonomy" id="1531966"/>
    <lineage>
        <taxon>Eukaryota</taxon>
        <taxon>Fungi</taxon>
        <taxon>Dikarya</taxon>
        <taxon>Ascomycota</taxon>
        <taxon>Pezizomycotina</taxon>
        <taxon>Sordariomycetes</taxon>
        <taxon>Hypocreomycetidae</taxon>
        <taxon>Hypocreales</taxon>
        <taxon>Clavicipitaceae</taxon>
        <taxon>Clavicipitaceae incertae sedis</taxon>
        <taxon>'Torrubiella' clade</taxon>
    </lineage>
</organism>
<proteinExistence type="predicted"/>
<evidence type="ECO:0000313" key="1">
    <source>
        <dbReference type="EMBL" id="CEJ89750.1"/>
    </source>
</evidence>
<keyword evidence="2" id="KW-1185">Reference proteome</keyword>
<dbReference type="HOGENOM" id="CLU_121037_2_0_1"/>
<accession>A0A0A1TH12</accession>
<evidence type="ECO:0000313" key="2">
    <source>
        <dbReference type="Proteomes" id="UP000039046"/>
    </source>
</evidence>
<dbReference type="AlphaFoldDB" id="A0A0A1TH12"/>